<dbReference type="InterPro" id="IPR033811">
    <property type="entry name" value="Proteasome_beta_3"/>
</dbReference>
<dbReference type="OrthoDB" id="204949at2759"/>
<dbReference type="SUPFAM" id="SSF56235">
    <property type="entry name" value="N-terminal nucleophile aminohydrolases (Ntn hydrolases)"/>
    <property type="match status" value="1"/>
</dbReference>
<reference evidence="7 8" key="1">
    <citation type="journal article" date="2013" name="Nat. Commun.">
        <title>The evolution and pathogenic mechanisms of the rice sheath blight pathogen.</title>
        <authorList>
            <person name="Zheng A."/>
            <person name="Lin R."/>
            <person name="Xu L."/>
            <person name="Qin P."/>
            <person name="Tang C."/>
            <person name="Ai P."/>
            <person name="Zhang D."/>
            <person name="Liu Y."/>
            <person name="Sun Z."/>
            <person name="Feng H."/>
            <person name="Wang Y."/>
            <person name="Chen Y."/>
            <person name="Liang X."/>
            <person name="Fu R."/>
            <person name="Li Q."/>
            <person name="Zhang J."/>
            <person name="Yu X."/>
            <person name="Xie Z."/>
            <person name="Ding L."/>
            <person name="Guan P."/>
            <person name="Tang J."/>
            <person name="Liang Y."/>
            <person name="Wang S."/>
            <person name="Deng Q."/>
            <person name="Li S."/>
            <person name="Zhu J."/>
            <person name="Wang L."/>
            <person name="Liu H."/>
            <person name="Li P."/>
        </authorList>
    </citation>
    <scope>NUCLEOTIDE SEQUENCE [LARGE SCALE GENOMIC DNA]</scope>
    <source>
        <strain evidence="8">AG-1 IA</strain>
    </source>
</reference>
<dbReference type="CDD" id="cd03759">
    <property type="entry name" value="proteasome_beta_type_3"/>
    <property type="match status" value="1"/>
</dbReference>
<keyword evidence="3 7" id="KW-0647">Proteasome</keyword>
<dbReference type="PROSITE" id="PS51476">
    <property type="entry name" value="PROTEASOME_BETA_2"/>
    <property type="match status" value="1"/>
</dbReference>
<dbReference type="InterPro" id="IPR001353">
    <property type="entry name" value="Proteasome_sua/b"/>
</dbReference>
<evidence type="ECO:0000313" key="7">
    <source>
        <dbReference type="EMBL" id="ELU45815.1"/>
    </source>
</evidence>
<accession>L8X6K8</accession>
<name>L8X6K8_THACA</name>
<keyword evidence="8" id="KW-1185">Reference proteome</keyword>
<sequence>MSIMQLNGGSVIAMAGKNCVAIASDLRLGNQALTVACNFEKIFPVTDRLYVGLPGLATDVLTLRERLRFRVNMYTMKEEREIQPKAFAHLVSSTLYERRFGPFFIEPVIAGLTPGPDPKPFIAATDLIGCLTLPDDFVVSGTASDKLFGVAESLWEPDLVRRHDAPVLTEPEDLFETISQTLLNAVDRDAYSGWGAIVHVMGVWIKIVSAGSDVSDTSLQAPNDPIQAPLSGQTGSSTEPISPTSGPEFFELRRRQWLAAQPSTTSDQSSRPAPDSSSHARLEAIVTSPGYEFDDAIWDTYLKNVNDRLKAGITLRRPLPLWIVIRVLRAGWMRDGTWYGPSPSPAGPIETSSAMPETPALTPNAFLNEISGGRNNTGDATSGRVYASRRVRTPGWNEAALEVERIMQAVEAETK</sequence>
<evidence type="ECO:0000256" key="2">
    <source>
        <dbReference type="ARBA" id="ARBA00022490"/>
    </source>
</evidence>
<dbReference type="GO" id="GO:0019774">
    <property type="term" value="C:proteasome core complex, beta-subunit complex"/>
    <property type="evidence" value="ECO:0007669"/>
    <property type="project" value="InterPro"/>
</dbReference>
<dbReference type="HOGENOM" id="CLU_662530_0_0_1"/>
<proteinExistence type="predicted"/>
<dbReference type="GO" id="GO:0005737">
    <property type="term" value="C:cytoplasm"/>
    <property type="evidence" value="ECO:0007669"/>
    <property type="project" value="TreeGrafter"/>
</dbReference>
<dbReference type="Gene3D" id="3.60.20.10">
    <property type="entry name" value="Glutamine Phosphoribosylpyrophosphate, subunit 1, domain 1"/>
    <property type="match status" value="1"/>
</dbReference>
<comment type="subunit">
    <text evidence="5">The 26S proteasome consists of a 20S proteasome core and two 19S regulatory subunits. The 20S proteasome core is composed of 28 subunits that are arranged in four stacked rings, resulting in a barrel-shaped structure. The two end rings are each formed by seven alpha subunits, and the two central rings are each formed by seven beta subunits. The catalytic chamber with the active sites is on the inside of the barrel.</text>
</comment>
<comment type="subcellular location">
    <subcellularLocation>
        <location evidence="1">Nucleus</location>
    </subcellularLocation>
</comment>
<dbReference type="InterPro" id="IPR016050">
    <property type="entry name" value="Proteasome_bsu_CS"/>
</dbReference>
<dbReference type="STRING" id="983506.L8X6K8"/>
<dbReference type="EMBL" id="AFRT01000035">
    <property type="protein sequence ID" value="ELU45815.1"/>
    <property type="molecule type" value="Genomic_DNA"/>
</dbReference>
<organism evidence="7 8">
    <name type="scientific">Thanatephorus cucumeris (strain AG1-IA)</name>
    <name type="common">Rice sheath blight fungus</name>
    <name type="synonym">Rhizoctonia solani</name>
    <dbReference type="NCBI Taxonomy" id="983506"/>
    <lineage>
        <taxon>Eukaryota</taxon>
        <taxon>Fungi</taxon>
        <taxon>Dikarya</taxon>
        <taxon>Basidiomycota</taxon>
        <taxon>Agaricomycotina</taxon>
        <taxon>Agaricomycetes</taxon>
        <taxon>Cantharellales</taxon>
        <taxon>Ceratobasidiaceae</taxon>
        <taxon>Rhizoctonia</taxon>
        <taxon>Rhizoctonia solani AG-1</taxon>
    </lineage>
</organism>
<protein>
    <submittedName>
        <fullName evidence="7">20S proteasome subunit beta 3</fullName>
    </submittedName>
</protein>
<comment type="caution">
    <text evidence="7">The sequence shown here is derived from an EMBL/GenBank/DDBJ whole genome shotgun (WGS) entry which is preliminary data.</text>
</comment>
<dbReference type="FunFam" id="3.60.20.10:FF:000003">
    <property type="entry name" value="Proteasome subunit beta type-3"/>
    <property type="match status" value="1"/>
</dbReference>
<dbReference type="GO" id="GO:0005634">
    <property type="term" value="C:nucleus"/>
    <property type="evidence" value="ECO:0007669"/>
    <property type="project" value="UniProtKB-SubCell"/>
</dbReference>
<feature type="region of interest" description="Disordered" evidence="6">
    <location>
        <begin position="218"/>
        <end position="245"/>
    </location>
</feature>
<gene>
    <name evidence="7" type="ORF">AG1IA_00178</name>
</gene>
<evidence type="ECO:0000256" key="6">
    <source>
        <dbReference type="SAM" id="MobiDB-lite"/>
    </source>
</evidence>
<dbReference type="AlphaFoldDB" id="L8X6K8"/>
<dbReference type="Pfam" id="PF00227">
    <property type="entry name" value="Proteasome"/>
    <property type="match status" value="1"/>
</dbReference>
<dbReference type="GO" id="GO:0043161">
    <property type="term" value="P:proteasome-mediated ubiquitin-dependent protein catabolic process"/>
    <property type="evidence" value="ECO:0007669"/>
    <property type="project" value="InterPro"/>
</dbReference>
<evidence type="ECO:0000256" key="3">
    <source>
        <dbReference type="ARBA" id="ARBA00022942"/>
    </source>
</evidence>
<dbReference type="PANTHER" id="PTHR32194">
    <property type="entry name" value="METALLOPROTEASE TLDD"/>
    <property type="match status" value="1"/>
</dbReference>
<keyword evidence="2" id="KW-0963">Cytoplasm</keyword>
<dbReference type="PANTHER" id="PTHR32194:SF10">
    <property type="entry name" value="PROTEASOME SUBUNIT BETA TYPE-3"/>
    <property type="match status" value="1"/>
</dbReference>
<dbReference type="Proteomes" id="UP000011668">
    <property type="component" value="Unassembled WGS sequence"/>
</dbReference>
<evidence type="ECO:0000256" key="5">
    <source>
        <dbReference type="ARBA" id="ARBA00026071"/>
    </source>
</evidence>
<evidence type="ECO:0000256" key="1">
    <source>
        <dbReference type="ARBA" id="ARBA00004123"/>
    </source>
</evidence>
<feature type="compositionally biased region" description="Polar residues" evidence="6">
    <location>
        <begin position="230"/>
        <end position="245"/>
    </location>
</feature>
<evidence type="ECO:0000313" key="8">
    <source>
        <dbReference type="Proteomes" id="UP000011668"/>
    </source>
</evidence>
<dbReference type="InterPro" id="IPR023333">
    <property type="entry name" value="Proteasome_suB-type"/>
</dbReference>
<dbReference type="InterPro" id="IPR029055">
    <property type="entry name" value="Ntn_hydrolases_N"/>
</dbReference>
<evidence type="ECO:0000256" key="4">
    <source>
        <dbReference type="ARBA" id="ARBA00023242"/>
    </source>
</evidence>
<dbReference type="PROSITE" id="PS00854">
    <property type="entry name" value="PROTEASOME_BETA_1"/>
    <property type="match status" value="1"/>
</dbReference>
<keyword evidence="4" id="KW-0539">Nucleus</keyword>